<sequence>MQWVIDHVVVTGDRNLLATLALGFTLLLLVQNTVSVMQGWLGMHFQRR</sequence>
<name>A0A378W276_NEIGO</name>
<protein>
    <submittedName>
        <fullName evidence="6">Uncharacterized protein</fullName>
    </submittedName>
</protein>
<gene>
    <name evidence="6" type="ORF">NCTC11421_02716</name>
</gene>
<accession>A0A378W276</accession>
<dbReference type="SUPFAM" id="SSF90123">
    <property type="entry name" value="ABC transporter transmembrane region"/>
    <property type="match status" value="1"/>
</dbReference>
<evidence type="ECO:0000256" key="5">
    <source>
        <dbReference type="SAM" id="Phobius"/>
    </source>
</evidence>
<dbReference type="GO" id="GO:0005886">
    <property type="term" value="C:plasma membrane"/>
    <property type="evidence" value="ECO:0007669"/>
    <property type="project" value="UniProtKB-SubCell"/>
</dbReference>
<evidence type="ECO:0000256" key="2">
    <source>
        <dbReference type="ARBA" id="ARBA00022692"/>
    </source>
</evidence>
<keyword evidence="3 5" id="KW-1133">Transmembrane helix</keyword>
<comment type="subcellular location">
    <subcellularLocation>
        <location evidence="1">Cell membrane</location>
        <topology evidence="1">Multi-pass membrane protein</topology>
    </subcellularLocation>
</comment>
<proteinExistence type="predicted"/>
<evidence type="ECO:0000256" key="4">
    <source>
        <dbReference type="ARBA" id="ARBA00023136"/>
    </source>
</evidence>
<keyword evidence="2 5" id="KW-0812">Transmembrane</keyword>
<dbReference type="InterPro" id="IPR036640">
    <property type="entry name" value="ABC1_TM_sf"/>
</dbReference>
<dbReference type="EMBL" id="UGRI01000001">
    <property type="protein sequence ID" value="SUA24712.1"/>
    <property type="molecule type" value="Genomic_DNA"/>
</dbReference>
<evidence type="ECO:0000313" key="6">
    <source>
        <dbReference type="EMBL" id="SUA24712.1"/>
    </source>
</evidence>
<evidence type="ECO:0000256" key="1">
    <source>
        <dbReference type="ARBA" id="ARBA00004651"/>
    </source>
</evidence>
<evidence type="ECO:0000256" key="3">
    <source>
        <dbReference type="ARBA" id="ARBA00022989"/>
    </source>
</evidence>
<keyword evidence="4 5" id="KW-0472">Membrane</keyword>
<dbReference type="GO" id="GO:0005524">
    <property type="term" value="F:ATP binding"/>
    <property type="evidence" value="ECO:0007669"/>
    <property type="project" value="InterPro"/>
</dbReference>
<feature type="transmembrane region" description="Helical" evidence="5">
    <location>
        <begin position="20"/>
        <end position="41"/>
    </location>
</feature>
<organism evidence="6">
    <name type="scientific">Neisseria gonorrhoeae</name>
    <dbReference type="NCBI Taxonomy" id="485"/>
    <lineage>
        <taxon>Bacteria</taxon>
        <taxon>Pseudomonadati</taxon>
        <taxon>Pseudomonadota</taxon>
        <taxon>Betaproteobacteria</taxon>
        <taxon>Neisseriales</taxon>
        <taxon>Neisseriaceae</taxon>
        <taxon>Neisseria</taxon>
    </lineage>
</organism>
<reference evidence="6" key="1">
    <citation type="submission" date="2018-06" db="EMBL/GenBank/DDBJ databases">
        <authorList>
            <consortium name="Pathogen Informatics"/>
            <person name="Doyle S."/>
        </authorList>
    </citation>
    <scope>NUCLEOTIDE SEQUENCE [LARGE SCALE GENOMIC DNA]</scope>
    <source>
        <strain evidence="6">NCTC11421</strain>
    </source>
</reference>
<dbReference type="AlphaFoldDB" id="A0A378W276"/>